<dbReference type="EMBL" id="JAPUFD010000008">
    <property type="protein sequence ID" value="MDI1489022.1"/>
    <property type="molecule type" value="Genomic_DNA"/>
</dbReference>
<reference evidence="2" key="1">
    <citation type="journal article" date="2023" name="Genome Biol. Evol.">
        <title>First Whole Genome Sequence and Flow Cytometry Genome Size Data for the Lichen-Forming Fungus Ramalina farinacea (Ascomycota).</title>
        <authorList>
            <person name="Llewellyn T."/>
            <person name="Mian S."/>
            <person name="Hill R."/>
            <person name="Leitch I.J."/>
            <person name="Gaya E."/>
        </authorList>
    </citation>
    <scope>NUCLEOTIDE SEQUENCE</scope>
    <source>
        <strain evidence="2">LIQ254RAFAR</strain>
    </source>
</reference>
<feature type="region of interest" description="Disordered" evidence="1">
    <location>
        <begin position="314"/>
        <end position="367"/>
    </location>
</feature>
<evidence type="ECO:0000313" key="2">
    <source>
        <dbReference type="EMBL" id="MDI1489022.1"/>
    </source>
</evidence>
<feature type="compositionally biased region" description="Basic and acidic residues" evidence="1">
    <location>
        <begin position="82"/>
        <end position="98"/>
    </location>
</feature>
<protein>
    <submittedName>
        <fullName evidence="2">Uncharacterized protein</fullName>
    </submittedName>
</protein>
<feature type="compositionally biased region" description="Basic residues" evidence="1">
    <location>
        <begin position="99"/>
        <end position="114"/>
    </location>
</feature>
<feature type="compositionally biased region" description="Basic and acidic residues" evidence="1">
    <location>
        <begin position="184"/>
        <end position="197"/>
    </location>
</feature>
<dbReference type="Proteomes" id="UP001161017">
    <property type="component" value="Unassembled WGS sequence"/>
</dbReference>
<feature type="compositionally biased region" description="Polar residues" evidence="1">
    <location>
        <begin position="270"/>
        <end position="279"/>
    </location>
</feature>
<feature type="region of interest" description="Disordered" evidence="1">
    <location>
        <begin position="184"/>
        <end position="286"/>
    </location>
</feature>
<organism evidence="2 3">
    <name type="scientific">Ramalina farinacea</name>
    <dbReference type="NCBI Taxonomy" id="258253"/>
    <lineage>
        <taxon>Eukaryota</taxon>
        <taxon>Fungi</taxon>
        <taxon>Dikarya</taxon>
        <taxon>Ascomycota</taxon>
        <taxon>Pezizomycotina</taxon>
        <taxon>Lecanoromycetes</taxon>
        <taxon>OSLEUM clade</taxon>
        <taxon>Lecanoromycetidae</taxon>
        <taxon>Lecanorales</taxon>
        <taxon>Lecanorineae</taxon>
        <taxon>Ramalinaceae</taxon>
        <taxon>Ramalina</taxon>
    </lineage>
</organism>
<feature type="region of interest" description="Disordered" evidence="1">
    <location>
        <begin position="82"/>
        <end position="136"/>
    </location>
</feature>
<dbReference type="AlphaFoldDB" id="A0AA43QNC6"/>
<comment type="caution">
    <text evidence="2">The sequence shown here is derived from an EMBL/GenBank/DDBJ whole genome shotgun (WGS) entry which is preliminary data.</text>
</comment>
<name>A0AA43QNC6_9LECA</name>
<evidence type="ECO:0000256" key="1">
    <source>
        <dbReference type="SAM" id="MobiDB-lite"/>
    </source>
</evidence>
<keyword evidence="3" id="KW-1185">Reference proteome</keyword>
<accession>A0AA43QNC6</accession>
<evidence type="ECO:0000313" key="3">
    <source>
        <dbReference type="Proteomes" id="UP001161017"/>
    </source>
</evidence>
<proteinExistence type="predicted"/>
<sequence length="434" mass="48852">MEWSSIGYEEHLAQMETGFLTEDFTFEGCLPSMFEEPLEMVNPFQESLEMDNPFQESLEMDIPFQESFDMDSSFEDDTKITTKQKLRAEDEPRVENGKAKKKRHRRAQAAKKDRKVPARPSSFEALSKQAGNQNGRTIFEGLARRARERAGNDPNDTDIEIMAEEERMEMGPWISQITLEKRYASGDRKPWYSERARPSTKAKPKRAQVAAPKPSQPAQTDPPKRGRGRPRKYALDDPRSSLYRVNRQKNGVRQSKKAARNFTIHEDNEGTNGVSQSSKPGRAAVDTNGISLSLKPRRSAAWQPLTPRLTPRLNFQLPSSGGNFKNPALAKSGIGEDVEPDASNEASPSFGANASPRLPGGGGKSVRRPSKEALFYPLMCPGENEFGDEMAHLEGLSLPYLTPPPSPMTDDWMARFKHRTEYYYRGGYVEDLSR</sequence>
<gene>
    <name evidence="2" type="ORF">OHK93_008299</name>
</gene>